<reference evidence="2 3" key="1">
    <citation type="submission" date="2016-10" db="EMBL/GenBank/DDBJ databases">
        <authorList>
            <person name="de Groot N.N."/>
        </authorList>
    </citation>
    <scope>NUCLEOTIDE SEQUENCE [LARGE SCALE GENOMIC DNA]</scope>
    <source>
        <strain evidence="2 3">DSM 23031</strain>
    </source>
</reference>
<gene>
    <name evidence="2" type="ORF">SAMN05421593_4458</name>
</gene>
<sequence>MKRKLFIIGVLFAQFTSAQLYTPSGLVNQSSTPTSNNVGIGIADPQSKLTIYEGGGVGSNNFELRTNHLRNPERYFMKNIIFGTGTEDITFSLRHDGQMFVNGNVGVKASTPKATLDIENRFLVSEGAPVSGAAIRSYDTYWARGYGFVDTSVSNNIGQFGAVGPKDNIDYFYVGKDYTNNIVSFYTADKKSIFYGNTAVYGKLEAKEVKVTLTPTADFVFDENYNLPKLEDIEKHIKEKKHLPEIASAKEMEKEGVNVGEFQIKLLQKIEELTLYTIEQNKQLKKQAEEIEELKKNIKNK</sequence>
<evidence type="ECO:0000313" key="2">
    <source>
        <dbReference type="EMBL" id="SEH46953.1"/>
    </source>
</evidence>
<keyword evidence="1" id="KW-0732">Signal</keyword>
<protein>
    <recommendedName>
        <fullName evidence="4">Cell wall anchor protein</fullName>
    </recommendedName>
</protein>
<evidence type="ECO:0000313" key="3">
    <source>
        <dbReference type="Proteomes" id="UP000198561"/>
    </source>
</evidence>
<evidence type="ECO:0000256" key="1">
    <source>
        <dbReference type="SAM" id="SignalP"/>
    </source>
</evidence>
<feature type="signal peptide" evidence="1">
    <location>
        <begin position="1"/>
        <end position="20"/>
    </location>
</feature>
<name>A0A1H6IEW9_CHRCI</name>
<dbReference type="EMBL" id="FNWQ01000008">
    <property type="protein sequence ID" value="SEH46953.1"/>
    <property type="molecule type" value="Genomic_DNA"/>
</dbReference>
<evidence type="ECO:0008006" key="4">
    <source>
        <dbReference type="Google" id="ProtNLM"/>
    </source>
</evidence>
<dbReference type="STRING" id="680127.SAMN05421593_4458"/>
<organism evidence="2 3">
    <name type="scientific">Chryseobacterium culicis</name>
    <dbReference type="NCBI Taxonomy" id="680127"/>
    <lineage>
        <taxon>Bacteria</taxon>
        <taxon>Pseudomonadati</taxon>
        <taxon>Bacteroidota</taxon>
        <taxon>Flavobacteriia</taxon>
        <taxon>Flavobacteriales</taxon>
        <taxon>Weeksellaceae</taxon>
        <taxon>Chryseobacterium group</taxon>
        <taxon>Chryseobacterium</taxon>
    </lineage>
</organism>
<proteinExistence type="predicted"/>
<dbReference type="RefSeq" id="WP_227413343.1">
    <property type="nucleotide sequence ID" value="NZ_FNWQ01000008.1"/>
</dbReference>
<accession>A0A1H6IEW9</accession>
<feature type="chain" id="PRO_5011542022" description="Cell wall anchor protein" evidence="1">
    <location>
        <begin position="21"/>
        <end position="301"/>
    </location>
</feature>
<dbReference type="AlphaFoldDB" id="A0A1H6IEW9"/>
<dbReference type="Proteomes" id="UP000198561">
    <property type="component" value="Unassembled WGS sequence"/>
</dbReference>